<gene>
    <name evidence="13" type="ordered locus">Sulac_0368</name>
</gene>
<proteinExistence type="inferred from homology"/>
<evidence type="ECO:0000256" key="11">
    <source>
        <dbReference type="RuleBase" id="RU364052"/>
    </source>
</evidence>
<sequence length="478" mass="52984">MTERIHRTVIVGGGISGLTAAYRLVKEGVGHREVWLFEKDTRVGGVIQSDVQDGVVLEGGPDSLLLRKPEAVELVREVGLGDTLIGTNPKVRGSYIFRRGRFHEIPAGLQVGIPTGLDTIWKSDLLSWQEKSRLLWDFILPRQPIGEDIALGRLLRYRFGNGIVDTLVAPMLAGIYAGDIDQLSTWMTVPQLLEFQARDRSLIRAAYRAYKAQPKPTASPSASSGGIRGIFATVSDGLEHLARQVAERITQYGGVIHTGQAVEAVEAHGPHQYAVILADGRHIDADQVLLAVPAHIAARLVQSWNRDLAEPLEEIPYADLAVIGAVYRPTAFSRPLDKTGFLVPKTEGLGMTAGTWVRSKWDYPETVEWVPIRAFYGRAGDTTLLSLSDDALLARYRQELAFIMGVTDSPEYARVFRIPRAMPQYVVGHKSRVDRLRNQLTRWPGFFLTGSYWDGVGIPDCIRLATSVAHTMRQEWSD</sequence>
<evidence type="ECO:0000313" key="14">
    <source>
        <dbReference type="Proteomes" id="UP000005439"/>
    </source>
</evidence>
<dbReference type="GO" id="GO:0005737">
    <property type="term" value="C:cytoplasm"/>
    <property type="evidence" value="ECO:0007669"/>
    <property type="project" value="UniProtKB-SubCell"/>
</dbReference>
<dbReference type="UniPathway" id="UPA00252"/>
<accession>G8TY30</accession>
<dbReference type="PANTHER" id="PTHR42923">
    <property type="entry name" value="PROTOPORPHYRINOGEN OXIDASE"/>
    <property type="match status" value="1"/>
</dbReference>
<organism evidence="13 14">
    <name type="scientific">Sulfobacillus acidophilus (strain ATCC 700253 / DSM 10332 / NAL)</name>
    <dbReference type="NCBI Taxonomy" id="679936"/>
    <lineage>
        <taxon>Bacteria</taxon>
        <taxon>Bacillati</taxon>
        <taxon>Bacillota</taxon>
        <taxon>Clostridia</taxon>
        <taxon>Eubacteriales</taxon>
        <taxon>Clostridiales Family XVII. Incertae Sedis</taxon>
        <taxon>Sulfobacillus</taxon>
    </lineage>
</organism>
<dbReference type="SUPFAM" id="SSF54373">
    <property type="entry name" value="FAD-linked reductases, C-terminal domain"/>
    <property type="match status" value="1"/>
</dbReference>
<evidence type="ECO:0000313" key="13">
    <source>
        <dbReference type="EMBL" id="AEW03937.1"/>
    </source>
</evidence>
<evidence type="ECO:0000256" key="1">
    <source>
        <dbReference type="ARBA" id="ARBA00001755"/>
    </source>
</evidence>
<comment type="pathway">
    <text evidence="3 11">Porphyrin-containing compound metabolism; protoheme biosynthesis.</text>
</comment>
<dbReference type="Pfam" id="PF01593">
    <property type="entry name" value="Amino_oxidase"/>
    <property type="match status" value="1"/>
</dbReference>
<evidence type="ECO:0000256" key="4">
    <source>
        <dbReference type="ARBA" id="ARBA00008310"/>
    </source>
</evidence>
<dbReference type="EC" id="1.3.3.15" evidence="5 11"/>
<evidence type="ECO:0000256" key="5">
    <source>
        <dbReference type="ARBA" id="ARBA00012402"/>
    </source>
</evidence>
<dbReference type="GO" id="GO:0004729">
    <property type="term" value="F:oxygen-dependent protoporphyrinogen oxidase activity"/>
    <property type="evidence" value="ECO:0007669"/>
    <property type="project" value="UniProtKB-UniRule"/>
</dbReference>
<dbReference type="Proteomes" id="UP000005439">
    <property type="component" value="Chromosome"/>
</dbReference>
<evidence type="ECO:0000256" key="7">
    <source>
        <dbReference type="ARBA" id="ARBA00022630"/>
    </source>
</evidence>
<keyword evidence="9 11" id="KW-0560">Oxidoreductase</keyword>
<protein>
    <recommendedName>
        <fullName evidence="6 11">Coproporphyrinogen III oxidase</fullName>
        <ecNumber evidence="5 11">1.3.3.15</ecNumber>
    </recommendedName>
</protein>
<evidence type="ECO:0000256" key="9">
    <source>
        <dbReference type="ARBA" id="ARBA00023002"/>
    </source>
</evidence>
<evidence type="ECO:0000256" key="2">
    <source>
        <dbReference type="ARBA" id="ARBA00001974"/>
    </source>
</evidence>
<keyword evidence="8 11" id="KW-0274">FAD</keyword>
<keyword evidence="7 11" id="KW-0285">Flavoprotein</keyword>
<comment type="function">
    <text evidence="11">Involved in coproporphyrin-dependent heme b biosynthesis. Catalyzes the oxidation of coproporphyrinogen III to coproporphyrin III.</text>
</comment>
<dbReference type="PANTHER" id="PTHR42923:SF3">
    <property type="entry name" value="PROTOPORPHYRINOGEN OXIDASE"/>
    <property type="match status" value="1"/>
</dbReference>
<dbReference type="HOGENOM" id="CLU_009629_3_0_9"/>
<dbReference type="SUPFAM" id="SSF51905">
    <property type="entry name" value="FAD/NAD(P)-binding domain"/>
    <property type="match status" value="1"/>
</dbReference>
<keyword evidence="14" id="KW-1185">Reference proteome</keyword>
<dbReference type="NCBIfam" id="TIGR00562">
    <property type="entry name" value="proto_IX_ox"/>
    <property type="match status" value="1"/>
</dbReference>
<dbReference type="PRINTS" id="PR00419">
    <property type="entry name" value="ADXRDTASE"/>
</dbReference>
<dbReference type="PATRIC" id="fig|679936.5.peg.371"/>
<name>G8TY30_SULAD</name>
<keyword evidence="11" id="KW-0963">Cytoplasm</keyword>
<dbReference type="STRING" id="679936.Sulac_0368"/>
<feature type="domain" description="Amine oxidase" evidence="12">
    <location>
        <begin position="15"/>
        <end position="469"/>
    </location>
</feature>
<reference evidence="14" key="1">
    <citation type="submission" date="2011-12" db="EMBL/GenBank/DDBJ databases">
        <title>The complete genome of chromosome of Sulfobacillus acidophilus DSM 10332.</title>
        <authorList>
            <person name="Lucas S."/>
            <person name="Han J."/>
            <person name="Lapidus A."/>
            <person name="Bruce D."/>
            <person name="Goodwin L."/>
            <person name="Pitluck S."/>
            <person name="Peters L."/>
            <person name="Kyrpides N."/>
            <person name="Mavromatis K."/>
            <person name="Ivanova N."/>
            <person name="Mikhailova N."/>
            <person name="Chertkov O."/>
            <person name="Saunders E."/>
            <person name="Detter J.C."/>
            <person name="Tapia R."/>
            <person name="Han C."/>
            <person name="Land M."/>
            <person name="Hauser L."/>
            <person name="Markowitz V."/>
            <person name="Cheng J.-F."/>
            <person name="Hugenholtz P."/>
            <person name="Woyke T."/>
            <person name="Wu D."/>
            <person name="Pukall R."/>
            <person name="Gehrich-Schroeter G."/>
            <person name="Schneider S."/>
            <person name="Klenk H.-P."/>
            <person name="Eisen J.A."/>
        </authorList>
    </citation>
    <scope>NUCLEOTIDE SEQUENCE [LARGE SCALE GENOMIC DNA]</scope>
    <source>
        <strain evidence="14">ATCC 700253 / DSM 10332 / NAL</strain>
    </source>
</reference>
<dbReference type="KEGG" id="sap:Sulac_0368"/>
<evidence type="ECO:0000259" key="12">
    <source>
        <dbReference type="Pfam" id="PF01593"/>
    </source>
</evidence>
<dbReference type="InterPro" id="IPR050464">
    <property type="entry name" value="Zeta_carotene_desat/Oxidored"/>
</dbReference>
<keyword evidence="10 11" id="KW-0350">Heme biosynthesis</keyword>
<evidence type="ECO:0000256" key="3">
    <source>
        <dbReference type="ARBA" id="ARBA00004744"/>
    </source>
</evidence>
<dbReference type="InterPro" id="IPR002937">
    <property type="entry name" value="Amino_oxidase"/>
</dbReference>
<dbReference type="InterPro" id="IPR036188">
    <property type="entry name" value="FAD/NAD-bd_sf"/>
</dbReference>
<comment type="cofactor">
    <cofactor evidence="2 11">
        <name>FAD</name>
        <dbReference type="ChEBI" id="CHEBI:57692"/>
    </cofactor>
</comment>
<dbReference type="GO" id="GO:0006783">
    <property type="term" value="P:heme biosynthetic process"/>
    <property type="evidence" value="ECO:0007669"/>
    <property type="project" value="UniProtKB-UniRule"/>
</dbReference>
<dbReference type="Gene3D" id="3.90.660.20">
    <property type="entry name" value="Protoporphyrinogen oxidase, mitochondrial, domain 2"/>
    <property type="match status" value="1"/>
</dbReference>
<comment type="similarity">
    <text evidence="4 11">Belongs to the protoporphyrinogen/coproporphyrinogen oxidase family. Coproporphyrinogen III oxidase subfamily.</text>
</comment>
<evidence type="ECO:0000256" key="6">
    <source>
        <dbReference type="ARBA" id="ARBA00019046"/>
    </source>
</evidence>
<comment type="catalytic activity">
    <reaction evidence="1">
        <text>coproporphyrinogen III + 3 O2 = coproporphyrin III + 3 H2O2</text>
        <dbReference type="Rhea" id="RHEA:43436"/>
        <dbReference type="ChEBI" id="CHEBI:15379"/>
        <dbReference type="ChEBI" id="CHEBI:16240"/>
        <dbReference type="ChEBI" id="CHEBI:57309"/>
        <dbReference type="ChEBI" id="CHEBI:131725"/>
        <dbReference type="EC" id="1.3.3.15"/>
    </reaction>
    <physiologicalReaction direction="left-to-right" evidence="1">
        <dbReference type="Rhea" id="RHEA:43437"/>
    </physiologicalReaction>
</comment>
<dbReference type="Gene3D" id="3.50.50.60">
    <property type="entry name" value="FAD/NAD(P)-binding domain"/>
    <property type="match status" value="1"/>
</dbReference>
<comment type="subcellular location">
    <subcellularLocation>
        <location evidence="11">Cytoplasm</location>
    </subcellularLocation>
</comment>
<evidence type="ECO:0000256" key="8">
    <source>
        <dbReference type="ARBA" id="ARBA00022827"/>
    </source>
</evidence>
<dbReference type="InterPro" id="IPR004572">
    <property type="entry name" value="Protoporphyrinogen_oxidase"/>
</dbReference>
<dbReference type="AlphaFoldDB" id="G8TY30"/>
<reference evidence="13 14" key="2">
    <citation type="journal article" date="2012" name="Stand. Genomic Sci.">
        <title>Complete genome sequence of the moderately thermophilic mineral-sulfide-oxidizing firmicute Sulfobacillus acidophilus type strain (NAL(T)).</title>
        <authorList>
            <person name="Anderson I."/>
            <person name="Chertkov O."/>
            <person name="Chen A."/>
            <person name="Saunders E."/>
            <person name="Lapidus A."/>
            <person name="Nolan M."/>
            <person name="Lucas S."/>
            <person name="Hammon N."/>
            <person name="Deshpande S."/>
            <person name="Cheng J.F."/>
            <person name="Han C."/>
            <person name="Tapia R."/>
            <person name="Goodwin L.A."/>
            <person name="Pitluck S."/>
            <person name="Liolios K."/>
            <person name="Pagani I."/>
            <person name="Ivanova N."/>
            <person name="Mikhailova N."/>
            <person name="Pati A."/>
            <person name="Palaniappan K."/>
            <person name="Land M."/>
            <person name="Pan C."/>
            <person name="Rohde M."/>
            <person name="Pukall R."/>
            <person name="Goker M."/>
            <person name="Detter J.C."/>
            <person name="Woyke T."/>
            <person name="Bristow J."/>
            <person name="Eisen J.A."/>
            <person name="Markowitz V."/>
            <person name="Hugenholtz P."/>
            <person name="Kyrpides N.C."/>
            <person name="Klenk H.P."/>
            <person name="Mavromatis K."/>
        </authorList>
    </citation>
    <scope>NUCLEOTIDE SEQUENCE [LARGE SCALE GENOMIC DNA]</scope>
    <source>
        <strain evidence="14">ATCC 700253 / DSM 10332 / NAL</strain>
    </source>
</reference>
<evidence type="ECO:0000256" key="10">
    <source>
        <dbReference type="ARBA" id="ARBA00023133"/>
    </source>
</evidence>
<dbReference type="EMBL" id="CP003179">
    <property type="protein sequence ID" value="AEW03937.1"/>
    <property type="molecule type" value="Genomic_DNA"/>
</dbReference>
<dbReference type="Gene3D" id="1.10.3110.10">
    <property type="entry name" value="protoporphyrinogen ix oxidase, domain 3"/>
    <property type="match status" value="1"/>
</dbReference>